<evidence type="ECO:0000313" key="4">
    <source>
        <dbReference type="EMBL" id="KAF5197700.1"/>
    </source>
</evidence>
<protein>
    <submittedName>
        <fullName evidence="4">Dmx-like protein</fullName>
    </submittedName>
</protein>
<dbReference type="PROSITE" id="PS50294">
    <property type="entry name" value="WD_REPEATS_REGION"/>
    <property type="match status" value="1"/>
</dbReference>
<dbReference type="InterPro" id="IPR036322">
    <property type="entry name" value="WD40_repeat_dom_sf"/>
</dbReference>
<keyword evidence="5" id="KW-1185">Reference proteome</keyword>
<comment type="caution">
    <text evidence="4">The sequence shown here is derived from an EMBL/GenBank/DDBJ whole genome shotgun (WGS) entry which is preliminary data.</text>
</comment>
<dbReference type="InterPro" id="IPR015943">
    <property type="entry name" value="WD40/YVTN_repeat-like_dom_sf"/>
</dbReference>
<dbReference type="Proteomes" id="UP000554482">
    <property type="component" value="Unassembled WGS sequence"/>
</dbReference>
<dbReference type="SMART" id="SM00320">
    <property type="entry name" value="WD40"/>
    <property type="match status" value="11"/>
</dbReference>
<evidence type="ECO:0000313" key="5">
    <source>
        <dbReference type="Proteomes" id="UP000554482"/>
    </source>
</evidence>
<dbReference type="InterPro" id="IPR022033">
    <property type="entry name" value="Rav1p_C"/>
</dbReference>
<dbReference type="Pfam" id="PF12234">
    <property type="entry name" value="Rav1p_C"/>
    <property type="match status" value="1"/>
</dbReference>
<feature type="domain" description="RAVE complex protein Rav1 C-terminal" evidence="3">
    <location>
        <begin position="970"/>
        <end position="1410"/>
    </location>
</feature>
<dbReference type="PROSITE" id="PS50082">
    <property type="entry name" value="WD_REPEATS_2"/>
    <property type="match status" value="1"/>
</dbReference>
<dbReference type="Pfam" id="PF00400">
    <property type="entry name" value="WD40"/>
    <property type="match status" value="2"/>
</dbReference>
<evidence type="ECO:0000259" key="3">
    <source>
        <dbReference type="Pfam" id="PF12234"/>
    </source>
</evidence>
<dbReference type="PANTHER" id="PTHR13950">
    <property type="entry name" value="RABCONNECTIN-RELATED"/>
    <property type="match status" value="1"/>
</dbReference>
<gene>
    <name evidence="4" type="ORF">FRX31_012713</name>
</gene>
<dbReference type="InterPro" id="IPR001680">
    <property type="entry name" value="WD40_rpt"/>
</dbReference>
<reference evidence="4 5" key="1">
    <citation type="submission" date="2020-06" db="EMBL/GenBank/DDBJ databases">
        <title>Transcriptomic and genomic resources for Thalictrum thalictroides and T. hernandezii: Facilitating candidate gene discovery in an emerging model plant lineage.</title>
        <authorList>
            <person name="Arias T."/>
            <person name="Riano-Pachon D.M."/>
            <person name="Di Stilio V.S."/>
        </authorList>
    </citation>
    <scope>NUCLEOTIDE SEQUENCE [LARGE SCALE GENOMIC DNA]</scope>
    <source>
        <strain evidence="5">cv. WT478/WT964</strain>
        <tissue evidence="4">Leaves</tissue>
    </source>
</reference>
<feature type="compositionally biased region" description="Polar residues" evidence="2">
    <location>
        <begin position="2035"/>
        <end position="2044"/>
    </location>
</feature>
<dbReference type="Gene3D" id="2.130.10.10">
    <property type="entry name" value="YVTN repeat-like/Quinoprotein amine dehydrogenase"/>
    <property type="match status" value="3"/>
</dbReference>
<dbReference type="InterPro" id="IPR052208">
    <property type="entry name" value="DmX-like/RAVE_component"/>
</dbReference>
<dbReference type="PANTHER" id="PTHR13950:SF9">
    <property type="entry name" value="RABCONNECTIN-3A"/>
    <property type="match status" value="1"/>
</dbReference>
<feature type="repeat" description="WD" evidence="1">
    <location>
        <begin position="2434"/>
        <end position="2475"/>
    </location>
</feature>
<name>A0A7J6WM68_THATH</name>
<dbReference type="GO" id="GO:0007035">
    <property type="term" value="P:vacuolar acidification"/>
    <property type="evidence" value="ECO:0007669"/>
    <property type="project" value="TreeGrafter"/>
</dbReference>
<proteinExistence type="predicted"/>
<dbReference type="OrthoDB" id="342131at2759"/>
<keyword evidence="1" id="KW-0853">WD repeat</keyword>
<evidence type="ECO:0000256" key="2">
    <source>
        <dbReference type="SAM" id="MobiDB-lite"/>
    </source>
</evidence>
<accession>A0A7J6WM68</accession>
<dbReference type="SUPFAM" id="SSF50978">
    <property type="entry name" value="WD40 repeat-like"/>
    <property type="match status" value="3"/>
</dbReference>
<dbReference type="FunFam" id="2.130.10.10:FF:001240">
    <property type="entry name" value="Transducin family protein / WD-40 repeat family protein"/>
    <property type="match status" value="1"/>
</dbReference>
<organism evidence="4 5">
    <name type="scientific">Thalictrum thalictroides</name>
    <name type="common">Rue-anemone</name>
    <name type="synonym">Anemone thalictroides</name>
    <dbReference type="NCBI Taxonomy" id="46969"/>
    <lineage>
        <taxon>Eukaryota</taxon>
        <taxon>Viridiplantae</taxon>
        <taxon>Streptophyta</taxon>
        <taxon>Embryophyta</taxon>
        <taxon>Tracheophyta</taxon>
        <taxon>Spermatophyta</taxon>
        <taxon>Magnoliopsida</taxon>
        <taxon>Ranunculales</taxon>
        <taxon>Ranunculaceae</taxon>
        <taxon>Thalictroideae</taxon>
        <taxon>Thalictrum</taxon>
    </lineage>
</organism>
<feature type="region of interest" description="Disordered" evidence="2">
    <location>
        <begin position="2008"/>
        <end position="2050"/>
    </location>
</feature>
<sequence length="2529" mass="281200">MASRGSPSNQVDEISDENELLVQALPLQLIRPDIIPPSPNRGSESTIDWLEDYLGFSWIAYAASSLLVISHFPSPLSSSETVIGGPIYHQTIELSNHDSSVVKALAWSPSLPSHGEIAVAIENCICLCSDTSANTPGSFSWIQVAVLVQSYTVEAISWTGSGDGLISVGMEVVLWKRNGELSWELAGKFAPEQPQAMVSATWSIGGPVATNARSRCVLVSQMDEKARFLTSQLSLPQPVSMIQWRPCIRLHSHRDVLLTCCLDGTVRLWSEIDDGRAKHTKQAFHVIAVIEINQSLKGALGKDTFVSWAAEIRDMTDEGGGINCPASEEPDHNIPGRCEWLISYGPQMFLTFWAIHCLDDISPLRLPRVTQWKTLDLAEVEGHHAPTAGNLKSKDHSLFMKAVISRRRFYGPPIKCSLLQLLPDNSMGWLQLHSIESSNPQVKSLSLDGHTGNLLQVTVHPYVFEVELAVSLDSNGLLFFWSPSTISNSILGIAPLALPTWKLVGKVATKHLSCVEYSCLKWAPSILKDYSVLLLGHSKGIDCFMIEIAENEVQKIVYHKLCTIPFIDHKRVNGPISIFAIPLPSTCRKTFISNHFMLLGLWANEFQAFSWEVTLHSNELSGSSCDCNFDVREFAEITPWRYESSFAGKRYCLVAEPCSSTFPDSHCNDQVTSVAVISPDSLMPSVQQKWSSYVGPYNNSTPYHMATGYSDGSVRLWRSTCSKLSPSHSELAYLTWELVGMFHTHHGPVTVMSLSSCGGKIATISSETCPENISTLCVWQSVRILNAGSFLLEDEISLSGCSVALSWFSIGSGHLLLGVCMQNELRIYAQRSFGSQTHEKSGELLETHIWYCIATGSTCLAARNFLWGPGASPIVLHERYFCLFSKWSYHTEKKHQTMFYVQCTKDNSPSCLSGADKDFFCAILTDCNYNINKLSLDGISEKGKVLLPPKLNVKIDYPVCNLFSSMVQRQYNSGSKIGLRSILAVSGKLRGSLPIYHPEALLQNLYSGHWRRACVSVRHLVEYLTSDSTSVACDKAYDSIKHTNIIPQILLSKYFEEPFSTGLSNKGLVWGGDATVVSSDTKFQINSFDVIGHGADGSSNAFNSGSMKSEISWYIETIQKFNDIATITSMERVQMLAVIDLLDEICDSSCASAYESLDEPGRRFWVAIRFQQLHFLRRFGKSTKIELVVDSGMIAWAFQSDCQDSLLTNFLSNEPSWDVMRNLGVGFWFTNATPLRTRMERLARSQYLKKKDPKDCALLYVALNRLQVLAGLFKISKDEKDKPLVGFLSRNFQDEKNKGAALKNAYVLMGRHQLELAVAFFLLGGDSSSAVSVCAKNLGDEQLALIICRLIEGDGGSLERHLISEHLLPAAVERRDWWLASLFEWTLGNYAQSFVRLLGFKMDPLINKSVLPSNQASFLDPMVGQYCLVLATKSFMKNYIGESAALVLARWAVLMTSIALNRRGLPIEALQCFSSSLSTTEVKDEGCFTNLRHHGFPHGIFEERNDAYNWLSGDVAMQMEANGKMNLALQYISNLIMEHPSWTDTLSLSLKSLVCNEEYMHCQYNLSLESFQHKLIAGLATFEQKYSLKPVDILNMILVYSRNNGTLFLGYHILQYYTSREFPLDENHTFDSVFWYHPVPKLFLKANEEASWLFARFLMGCSVIYSLSNFVFPLHEVLGTNRSHQLHAWSVYMRKSLQMLDSFKVTLKMYSPSFLSEDLMRETFTVIDLFEYYIIFTLAWLQKNLRGLILAIHPILSTYSNGHTPSNVDMENLKKHLFQNVELMIRNSHSEDVGHLSGASCKQWELGQSGELLAQIPDDEKWQILGACLWKHLLNFCRDLLKFPLDSLTSNISSRSHVSRVSSLISNGNFEYDKNFPLESFVQAPKLFAKLLENTLACITSCHAKQFATVLSLELEKGNHVPTLLWLQKSERFDSTAPYNCVKPDVNYLEVISSEIEASLFRILWEMSVDPMVLRTSLSQEKMSWLLSVVPKLSRGWTDVDEGFRSGYGKGHTINDDQEGNSRSSANGEGRSPGQKISQGSSGFLRSKQKDSTLTKEVTYFQSPKDIFMRSGELLEAICINSINAQQVAVASNQKGILFIERNDDVLSKYHSEFIWSEVDWPQNGWAGSESTPIPTFVSPGIGDDRKKGAHLWLGGASIGFDSFTRFESDLTGGRAYQASDYGGVGSSGLGWGTQEDFEFVDPPATVDNISTRAFSSHPSRPFFLAGSSNTHIYLWEFGKEKATATYGVLPAASVPPPYALASIAALQFEHCGHRFVTAALDGTICTWQLEVGGRSNIRPTESSLCFNRHAMDVTYVAASGSVIAAAGYSSNDVNVVIWDTLAPNTTSQASLICHEGGARSVSVFDNNFGSGSISPLIVTGGKSGDVGLHDFRFIATGKTKRHKHSNSATLETQSGVSRKFGEQHSKGMLWYIPKAHLGSVVKIATVPNTSFFLTGSKDGDVKLWDAKKAELVFHWPKLHERHTFLQPSSRGFGGIVRAGVTDIQVLPQGFLTCGGDGSVKMVQIKNFP</sequence>
<evidence type="ECO:0000256" key="1">
    <source>
        <dbReference type="PROSITE-ProRule" id="PRU00221"/>
    </source>
</evidence>
<dbReference type="EMBL" id="JABWDY010014340">
    <property type="protein sequence ID" value="KAF5197700.1"/>
    <property type="molecule type" value="Genomic_DNA"/>
</dbReference>
<dbReference type="GO" id="GO:0043291">
    <property type="term" value="C:RAVE complex"/>
    <property type="evidence" value="ECO:0007669"/>
    <property type="project" value="TreeGrafter"/>
</dbReference>